<accession>A0AA38SW85</accession>
<dbReference type="GO" id="GO:0098542">
    <property type="term" value="P:defense response to other organism"/>
    <property type="evidence" value="ECO:0007669"/>
    <property type="project" value="InterPro"/>
</dbReference>
<evidence type="ECO:0008006" key="6">
    <source>
        <dbReference type="Google" id="ProtNLM"/>
    </source>
</evidence>
<feature type="transmembrane region" description="Helical" evidence="3">
    <location>
        <begin position="592"/>
        <end position="613"/>
    </location>
</feature>
<evidence type="ECO:0000256" key="2">
    <source>
        <dbReference type="ARBA" id="ARBA00023136"/>
    </source>
</evidence>
<dbReference type="PANTHER" id="PTHR31415:SF52">
    <property type="entry name" value="LATE EMBRYOGENESIS ABUNDANT (LEA) HYDROXYPROLINE-RICH GLYCOPROTEIN FAMILY-RELATED"/>
    <property type="match status" value="1"/>
</dbReference>
<keyword evidence="2 3" id="KW-0472">Membrane</keyword>
<feature type="transmembrane region" description="Helical" evidence="3">
    <location>
        <begin position="359"/>
        <end position="379"/>
    </location>
</feature>
<dbReference type="GO" id="GO:0009506">
    <property type="term" value="C:plasmodesma"/>
    <property type="evidence" value="ECO:0007669"/>
    <property type="project" value="TreeGrafter"/>
</dbReference>
<dbReference type="InterPro" id="IPR044839">
    <property type="entry name" value="NDR1-like"/>
</dbReference>
<organism evidence="4 5">
    <name type="scientific">Centaurea solstitialis</name>
    <name type="common">yellow star-thistle</name>
    <dbReference type="NCBI Taxonomy" id="347529"/>
    <lineage>
        <taxon>Eukaryota</taxon>
        <taxon>Viridiplantae</taxon>
        <taxon>Streptophyta</taxon>
        <taxon>Embryophyta</taxon>
        <taxon>Tracheophyta</taxon>
        <taxon>Spermatophyta</taxon>
        <taxon>Magnoliopsida</taxon>
        <taxon>eudicotyledons</taxon>
        <taxon>Gunneridae</taxon>
        <taxon>Pentapetalae</taxon>
        <taxon>asterids</taxon>
        <taxon>campanulids</taxon>
        <taxon>Asterales</taxon>
        <taxon>Asteraceae</taxon>
        <taxon>Carduoideae</taxon>
        <taxon>Cardueae</taxon>
        <taxon>Centaureinae</taxon>
        <taxon>Centaurea</taxon>
    </lineage>
</organism>
<dbReference type="PANTHER" id="PTHR31415">
    <property type="entry name" value="OS05G0367900 PROTEIN"/>
    <property type="match status" value="1"/>
</dbReference>
<evidence type="ECO:0000313" key="5">
    <source>
        <dbReference type="Proteomes" id="UP001172457"/>
    </source>
</evidence>
<evidence type="ECO:0000313" key="4">
    <source>
        <dbReference type="EMBL" id="KAJ9549915.1"/>
    </source>
</evidence>
<proteinExistence type="predicted"/>
<reference evidence="4" key="1">
    <citation type="submission" date="2023-03" db="EMBL/GenBank/DDBJ databases">
        <title>Chromosome-scale reference genome and RAD-based genetic map of yellow starthistle (Centaurea solstitialis) reveal putative structural variation and QTLs associated with invader traits.</title>
        <authorList>
            <person name="Reatini B."/>
            <person name="Cang F.A."/>
            <person name="Jiang Q."/>
            <person name="Mckibben M.T.W."/>
            <person name="Barker M.S."/>
            <person name="Rieseberg L.H."/>
            <person name="Dlugosch K.M."/>
        </authorList>
    </citation>
    <scope>NUCLEOTIDE SEQUENCE</scope>
    <source>
        <strain evidence="4">CAN-66</strain>
        <tissue evidence="4">Leaf</tissue>
    </source>
</reference>
<comment type="subcellular location">
    <subcellularLocation>
        <location evidence="1">Membrane</location>
    </subcellularLocation>
</comment>
<sequence>MPVLLVLFASPSGPSFSINLFHDQTLNITKADDSPSNMSIHFDLKLKNQNEAIGLHYPDQINITFSYFPNVSMMVHLAEYKLDSFYQGNGKTRHVRDVVETNGFPRVLEGTDLIAFRVDLVGSYRFKKVGTKRHKVDVGCLVGVNAIDSTKMQSGFIRLVKPVMLNLYSSPSGPTFSINLFHDQAFNITTSPTNLTSIHFDLKLKNKNKAIGLHYPDQLNITFSYFPNVSMIVALADYKLDAFYQGNGKARRVRDVVETSSVPRVLSGTDFIAFRVDLVASYKYKLSGSKKKKVVLGCVVGVNVIDNVKMQTGFVRLVEPGLDSILTDVEKDTIAFKFDSVVCFPLDQMADDSISVDSGNSWCNLILVIIIFFIFFSIYKTRELPSIHVEEFYVPTFNSTTNFTGTTNNTIYINLRLKNRNPVTGLYYDDPLYINISFVPKDQTKSISLAEFGLHGFYQGNGKAKHVKGLLMTRGLESLGSNGTNNGVFRVDFFGKVRYKLIGYHQRHPMLLAANVEVDDKTGVKVGNKAIRLVKSGARDLRGAMLLPGSFIGQTTSFFLFVWMAQTDDIGNACCEVVFDECCPKLPPKLQLFLTCMVTPLLILLVVMLVLYVNPKNPEFSVEKFYVSAFNKTSSNATTNTISFDIKLRNQNKAIGLYYDDPVNLTFSFTPRETNAQIIWKYSVPKFYQGNAQSRRLRDVIQPLGAHEISVFNRTAVAEHASVLPTGAITTGLEPLLYFKVDFVTKVRFKLIGKHHAKEVVVSADVPIGVNTGEKFAKRGIQASEGSRIIGGQVAVMVVLAAINFIVM</sequence>
<comment type="caution">
    <text evidence="4">The sequence shown here is derived from an EMBL/GenBank/DDBJ whole genome shotgun (WGS) entry which is preliminary data.</text>
</comment>
<keyword evidence="5" id="KW-1185">Reference proteome</keyword>
<dbReference type="AlphaFoldDB" id="A0AA38SW85"/>
<protein>
    <recommendedName>
        <fullName evidence="6">Late embryogenesis abundant protein LEA-2 subgroup domain-containing protein</fullName>
    </recommendedName>
</protein>
<evidence type="ECO:0000256" key="3">
    <source>
        <dbReference type="SAM" id="Phobius"/>
    </source>
</evidence>
<name>A0AA38SW85_9ASTR</name>
<gene>
    <name evidence="4" type="ORF">OSB04_022458</name>
</gene>
<keyword evidence="3" id="KW-1133">Transmembrane helix</keyword>
<dbReference type="Proteomes" id="UP001172457">
    <property type="component" value="Chromosome 5"/>
</dbReference>
<evidence type="ECO:0000256" key="1">
    <source>
        <dbReference type="ARBA" id="ARBA00004370"/>
    </source>
</evidence>
<feature type="transmembrane region" description="Helical" evidence="3">
    <location>
        <begin position="544"/>
        <end position="563"/>
    </location>
</feature>
<feature type="transmembrane region" description="Helical" evidence="3">
    <location>
        <begin position="789"/>
        <end position="807"/>
    </location>
</feature>
<keyword evidence="3" id="KW-0812">Transmembrane</keyword>
<dbReference type="EMBL" id="JARYMX010000005">
    <property type="protein sequence ID" value="KAJ9549915.1"/>
    <property type="molecule type" value="Genomic_DNA"/>
</dbReference>
<dbReference type="GO" id="GO:0005886">
    <property type="term" value="C:plasma membrane"/>
    <property type="evidence" value="ECO:0007669"/>
    <property type="project" value="TreeGrafter"/>
</dbReference>